<feature type="domain" description="PAC" evidence="4">
    <location>
        <begin position="314"/>
        <end position="366"/>
    </location>
</feature>
<name>A0ABT6GBM8_9PROT</name>
<dbReference type="SUPFAM" id="SSF55785">
    <property type="entry name" value="PYP-like sensor domain (PAS domain)"/>
    <property type="match status" value="3"/>
</dbReference>
<dbReference type="InterPro" id="IPR000014">
    <property type="entry name" value="PAS"/>
</dbReference>
<dbReference type="RefSeq" id="WP_181846446.1">
    <property type="nucleotide sequence ID" value="NZ_JARSBO010000005.1"/>
</dbReference>
<evidence type="ECO:0000313" key="6">
    <source>
        <dbReference type="Proteomes" id="UP001529180"/>
    </source>
</evidence>
<evidence type="ECO:0000313" key="5">
    <source>
        <dbReference type="EMBL" id="MDG4719391.1"/>
    </source>
</evidence>
<dbReference type="SMART" id="SM00086">
    <property type="entry name" value="PAC"/>
    <property type="match status" value="3"/>
</dbReference>
<dbReference type="Gene3D" id="1.10.287.950">
    <property type="entry name" value="Methyl-accepting chemotaxis protein"/>
    <property type="match status" value="1"/>
</dbReference>
<dbReference type="InterPro" id="IPR050903">
    <property type="entry name" value="Bact_Chemotaxis_MeTrfase"/>
</dbReference>
<keyword evidence="1" id="KW-0807">Transducer</keyword>
<gene>
    <name evidence="5" type="ORF">P7680_10320</name>
</gene>
<protein>
    <submittedName>
        <fullName evidence="5">PAS domain-containing methyl-accepting chemotaxis protein</fullName>
    </submittedName>
</protein>
<dbReference type="CDD" id="cd00130">
    <property type="entry name" value="PAS"/>
    <property type="match status" value="3"/>
</dbReference>
<dbReference type="SMART" id="SM00091">
    <property type="entry name" value="PAS"/>
    <property type="match status" value="3"/>
</dbReference>
<dbReference type="SMART" id="SM00283">
    <property type="entry name" value="MA"/>
    <property type="match status" value="1"/>
</dbReference>
<evidence type="ECO:0000259" key="3">
    <source>
        <dbReference type="PROSITE" id="PS50112"/>
    </source>
</evidence>
<feature type="domain" description="Methyl-accepting transducer" evidence="2">
    <location>
        <begin position="445"/>
        <end position="573"/>
    </location>
</feature>
<dbReference type="InterPro" id="IPR001610">
    <property type="entry name" value="PAC"/>
</dbReference>
<dbReference type="PANTHER" id="PTHR24422:SF10">
    <property type="entry name" value="CHEMOTAXIS PROTEIN METHYLTRANSFERASE 2"/>
    <property type="match status" value="1"/>
</dbReference>
<reference evidence="5 6" key="1">
    <citation type="submission" date="2023-03" db="EMBL/GenBank/DDBJ databases">
        <title>Strain FZY0004 represents a novel species in the genus Thalassospira isolated from seawater.</title>
        <authorList>
            <person name="Fu Z.-Y."/>
        </authorList>
    </citation>
    <scope>NUCLEOTIDE SEQUENCE [LARGE SCALE GENOMIC DNA]</scope>
    <source>
        <strain evidence="5 6">FZY0004</strain>
    </source>
</reference>
<dbReference type="InterPro" id="IPR035965">
    <property type="entry name" value="PAS-like_dom_sf"/>
</dbReference>
<feature type="domain" description="PAS" evidence="3">
    <location>
        <begin position="132"/>
        <end position="172"/>
    </location>
</feature>
<dbReference type="PANTHER" id="PTHR24422">
    <property type="entry name" value="CHEMOTAXIS PROTEIN METHYLTRANSFERASE"/>
    <property type="match status" value="1"/>
</dbReference>
<feature type="domain" description="PAS" evidence="3">
    <location>
        <begin position="240"/>
        <end position="310"/>
    </location>
</feature>
<organism evidence="5 6">
    <name type="scientific">Thalassospira aquimaris</name>
    <dbReference type="NCBI Taxonomy" id="3037796"/>
    <lineage>
        <taxon>Bacteria</taxon>
        <taxon>Pseudomonadati</taxon>
        <taxon>Pseudomonadota</taxon>
        <taxon>Alphaproteobacteria</taxon>
        <taxon>Rhodospirillales</taxon>
        <taxon>Thalassospiraceae</taxon>
        <taxon>Thalassospira</taxon>
    </lineage>
</organism>
<sequence length="573" mass="63330">MIAAINQTQAVIEFSLDGTIRTANGNFLSLLEYTLAEVQGKHHRIFVPPEDAKSTEYAKFWQDLGKGIAQTAQFRRITKSGKDVWIQASYTPIFKDGKVDRIIKFATDVTDQVLQTASASSQISAIERAQAVIEFNLDGTIIRANKNFLDLMGYAMDEVAGKHHRIFVAPEEANSNAYGKFWESLRNGQYQTAEFRRITKSGKDVWIHATYNPIRDPNGKVIKVIKFASDITEEYNKREEFALISMVANQTSNAVVITDQRRHILYVNNGFTAMFGFTLKDVAGKWIKEILVGPQADPETVQRMTDQLNRPEAFYDEVELRDSSGRSLWVSVTSNPTHDANGHHTGFIGIIADINDVKSLALEYQARFDAISKSMLFADWGPDGQLIDINDFMQSKSVSDNATRSALGHLGNVLDSDDIAKLRSSGVLHLEFDLSFGDNRPPFGFSATFATVQDSEGNVKKFIMYASDVTDKREVVAKSEAVVQDLVKSGADISSMISTINGIASQTNLLALNATIESARAGEAGRGFAVVASEVRELASRAAESASKINTVVQRNQELISELSDEINKLRAD</sequence>
<dbReference type="PROSITE" id="PS50111">
    <property type="entry name" value="CHEMOTAXIS_TRANSDUC_2"/>
    <property type="match status" value="1"/>
</dbReference>
<evidence type="ECO:0000259" key="2">
    <source>
        <dbReference type="PROSITE" id="PS50111"/>
    </source>
</evidence>
<dbReference type="Pfam" id="PF08447">
    <property type="entry name" value="PAS_3"/>
    <property type="match status" value="2"/>
</dbReference>
<feature type="domain" description="PAC" evidence="4">
    <location>
        <begin position="191"/>
        <end position="243"/>
    </location>
</feature>
<dbReference type="InterPro" id="IPR013655">
    <property type="entry name" value="PAS_fold_3"/>
</dbReference>
<proteinExistence type="predicted"/>
<dbReference type="EMBL" id="JARSBO010000005">
    <property type="protein sequence ID" value="MDG4719391.1"/>
    <property type="molecule type" value="Genomic_DNA"/>
</dbReference>
<evidence type="ECO:0000259" key="4">
    <source>
        <dbReference type="PROSITE" id="PS50113"/>
    </source>
</evidence>
<dbReference type="InterPro" id="IPR004089">
    <property type="entry name" value="MCPsignal_dom"/>
</dbReference>
<dbReference type="InterPro" id="IPR000700">
    <property type="entry name" value="PAS-assoc_C"/>
</dbReference>
<dbReference type="Pfam" id="PF13426">
    <property type="entry name" value="PAS_9"/>
    <property type="match status" value="1"/>
</dbReference>
<keyword evidence="6" id="KW-1185">Reference proteome</keyword>
<dbReference type="NCBIfam" id="TIGR00229">
    <property type="entry name" value="sensory_box"/>
    <property type="match status" value="3"/>
</dbReference>
<evidence type="ECO:0000256" key="1">
    <source>
        <dbReference type="PROSITE-ProRule" id="PRU00284"/>
    </source>
</evidence>
<dbReference type="Gene3D" id="3.30.450.20">
    <property type="entry name" value="PAS domain"/>
    <property type="match status" value="3"/>
</dbReference>
<comment type="caution">
    <text evidence="5">The sequence shown here is derived from an EMBL/GenBank/DDBJ whole genome shotgun (WGS) entry which is preliminary data.</text>
</comment>
<accession>A0ABT6GBM8</accession>
<dbReference type="PROSITE" id="PS50113">
    <property type="entry name" value="PAC"/>
    <property type="match status" value="2"/>
</dbReference>
<dbReference type="Proteomes" id="UP001529180">
    <property type="component" value="Unassembled WGS sequence"/>
</dbReference>
<dbReference type="Pfam" id="PF00015">
    <property type="entry name" value="MCPsignal"/>
    <property type="match status" value="1"/>
</dbReference>
<dbReference type="SUPFAM" id="SSF58104">
    <property type="entry name" value="Methyl-accepting chemotaxis protein (MCP) signaling domain"/>
    <property type="match status" value="1"/>
</dbReference>
<dbReference type="PROSITE" id="PS50112">
    <property type="entry name" value="PAS"/>
    <property type="match status" value="2"/>
</dbReference>